<organism evidence="2 3">
    <name type="scientific">Streptomyces polygonati</name>
    <dbReference type="NCBI Taxonomy" id="1617087"/>
    <lineage>
        <taxon>Bacteria</taxon>
        <taxon>Bacillati</taxon>
        <taxon>Actinomycetota</taxon>
        <taxon>Actinomycetes</taxon>
        <taxon>Kitasatosporales</taxon>
        <taxon>Streptomycetaceae</taxon>
        <taxon>Streptomyces</taxon>
    </lineage>
</organism>
<dbReference type="Proteomes" id="UP001595765">
    <property type="component" value="Unassembled WGS sequence"/>
</dbReference>
<accession>A0ABV8HDM8</accession>
<protein>
    <submittedName>
        <fullName evidence="2">Uncharacterized protein</fullName>
    </submittedName>
</protein>
<proteinExistence type="predicted"/>
<gene>
    <name evidence="2" type="ORF">ACFO3J_01650</name>
</gene>
<feature type="region of interest" description="Disordered" evidence="1">
    <location>
        <begin position="42"/>
        <end position="87"/>
    </location>
</feature>
<reference evidence="3" key="1">
    <citation type="journal article" date="2019" name="Int. J. Syst. Evol. Microbiol.">
        <title>The Global Catalogue of Microorganisms (GCM) 10K type strain sequencing project: providing services to taxonomists for standard genome sequencing and annotation.</title>
        <authorList>
            <consortium name="The Broad Institute Genomics Platform"/>
            <consortium name="The Broad Institute Genome Sequencing Center for Infectious Disease"/>
            <person name="Wu L."/>
            <person name="Ma J."/>
        </authorList>
    </citation>
    <scope>NUCLEOTIDE SEQUENCE [LARGE SCALE GENOMIC DNA]</scope>
    <source>
        <strain evidence="3">CGMCC 4.7237</strain>
    </source>
</reference>
<sequence length="252" mass="25477">MENNDGGSRRRRGRLLATAAGLIALVALTAGAVIAFGPSPVGQTHAAATPASAGTRTSAASSPSASPSASGGSAPVSASPAASAAGHVKDGAHTGDLRYFLLKPPGDADVYGDAAGSPLTADDIAASASDPSEARSALRTYGFRGGAFRTYLTADGASEVTVKLVRFAGPSQAAAYYASHYYEGTKISLGEDFPARAYHLASGSAESTDTVLAISYQGDVHITLTVTGGKAPSRALLKSLLDQQHQRLRSGR</sequence>
<feature type="compositionally biased region" description="Low complexity" evidence="1">
    <location>
        <begin position="46"/>
        <end position="85"/>
    </location>
</feature>
<evidence type="ECO:0000313" key="2">
    <source>
        <dbReference type="EMBL" id="MFC4030172.1"/>
    </source>
</evidence>
<evidence type="ECO:0000256" key="1">
    <source>
        <dbReference type="SAM" id="MobiDB-lite"/>
    </source>
</evidence>
<evidence type="ECO:0000313" key="3">
    <source>
        <dbReference type="Proteomes" id="UP001595765"/>
    </source>
</evidence>
<name>A0ABV8HDM8_9ACTN</name>
<keyword evidence="3" id="KW-1185">Reference proteome</keyword>
<dbReference type="RefSeq" id="WP_386425212.1">
    <property type="nucleotide sequence ID" value="NZ_JBHSBB010000002.1"/>
</dbReference>
<dbReference type="EMBL" id="JBHSBB010000002">
    <property type="protein sequence ID" value="MFC4030172.1"/>
    <property type="molecule type" value="Genomic_DNA"/>
</dbReference>
<comment type="caution">
    <text evidence="2">The sequence shown here is derived from an EMBL/GenBank/DDBJ whole genome shotgun (WGS) entry which is preliminary data.</text>
</comment>